<evidence type="ECO:0000313" key="2">
    <source>
        <dbReference type="Proteomes" id="UP001141422"/>
    </source>
</evidence>
<dbReference type="EMBL" id="JAPTGB010000047">
    <property type="protein sequence ID" value="MCZ0861624.1"/>
    <property type="molecule type" value="Genomic_DNA"/>
</dbReference>
<evidence type="ECO:0000313" key="1">
    <source>
        <dbReference type="EMBL" id="MCZ0861624.1"/>
    </source>
</evidence>
<dbReference type="Proteomes" id="UP001141422">
    <property type="component" value="Unassembled WGS sequence"/>
</dbReference>
<comment type="caution">
    <text evidence="1">The sequence shown here is derived from an EMBL/GenBank/DDBJ whole genome shotgun (WGS) entry which is preliminary data.</text>
</comment>
<gene>
    <name evidence="1" type="ORF">O0S10_10430</name>
</gene>
<protein>
    <recommendedName>
        <fullName evidence="3">DUF2330 domain-containing protein</fullName>
    </recommendedName>
</protein>
<accession>A0ABT4IIR1</accession>
<name>A0ABT4IIR1_9EURY</name>
<keyword evidence="2" id="KW-1185">Reference proteome</keyword>
<sequence length="235" mass="26648">MQEKKRSPWFIAGLILILFLSPYLGYMGASCIAGFVNGEKVYEITISGFENASIDQPLTIYLPLPLVNGESLYPDDRYQNKQFSDWKSSVVETQYGKMLAFRSTSLPVKNLHAAFEETGIFTPTLPKMRGESSLTYTPHSTDNLSTMLQYNAIDNYPEWGGPFSTYVYLPDSLADTNVDSVEIWISTKVKRTNNHFLMSSGMTYYLESHVKIPVEHISGFIPIPGFSTYVPWDRF</sequence>
<evidence type="ECO:0008006" key="3">
    <source>
        <dbReference type="Google" id="ProtNLM"/>
    </source>
</evidence>
<reference evidence="1" key="1">
    <citation type="submission" date="2022-12" db="EMBL/GenBank/DDBJ databases">
        <title>Isolation and characterisation of novel Methanocorpusculum spp. from native Australian herbivores indicates the genus is ancestrally host-associated.</title>
        <authorList>
            <person name="Volmer J.G."/>
            <person name="Soo R.M."/>
            <person name="Evans P.N."/>
            <person name="Hoedt E.C."/>
            <person name="Astorga Alsina A.L."/>
            <person name="Woodcroft B.J."/>
            <person name="Tyson G.W."/>
            <person name="Hugenholtz P."/>
            <person name="Morrison M."/>
        </authorList>
    </citation>
    <scope>NUCLEOTIDE SEQUENCE</scope>
    <source>
        <strain evidence="1">MG</strain>
    </source>
</reference>
<proteinExistence type="predicted"/>
<dbReference type="PROSITE" id="PS51257">
    <property type="entry name" value="PROKAR_LIPOPROTEIN"/>
    <property type="match status" value="1"/>
</dbReference>
<organism evidence="1 2">
    <name type="scientific">Methanocorpusculum petauri</name>
    <dbReference type="NCBI Taxonomy" id="3002863"/>
    <lineage>
        <taxon>Archaea</taxon>
        <taxon>Methanobacteriati</taxon>
        <taxon>Methanobacteriota</taxon>
        <taxon>Stenosarchaea group</taxon>
        <taxon>Methanomicrobia</taxon>
        <taxon>Methanomicrobiales</taxon>
        <taxon>Methanocorpusculaceae</taxon>
        <taxon>Methanocorpusculum</taxon>
    </lineage>
</organism>
<dbReference type="RefSeq" id="WP_268925819.1">
    <property type="nucleotide sequence ID" value="NZ_JAPTGB010000047.1"/>
</dbReference>